<feature type="compositionally biased region" description="Low complexity" evidence="1">
    <location>
        <begin position="148"/>
        <end position="158"/>
    </location>
</feature>
<feature type="transmembrane region" description="Helical" evidence="2">
    <location>
        <begin position="210"/>
        <end position="232"/>
    </location>
</feature>
<feature type="compositionally biased region" description="Low complexity" evidence="1">
    <location>
        <begin position="182"/>
        <end position="193"/>
    </location>
</feature>
<dbReference type="GeneTree" id="ENSGT00970000193609"/>
<keyword evidence="5" id="KW-1185">Reference proteome</keyword>
<dbReference type="Proteomes" id="UP000261540">
    <property type="component" value="Unplaced"/>
</dbReference>
<evidence type="ECO:0000256" key="1">
    <source>
        <dbReference type="SAM" id="MobiDB-lite"/>
    </source>
</evidence>
<feature type="compositionally biased region" description="Polar residues" evidence="1">
    <location>
        <begin position="159"/>
        <end position="181"/>
    </location>
</feature>
<name>A0A3B3SMQ0_9TELE</name>
<feature type="region of interest" description="Disordered" evidence="1">
    <location>
        <begin position="44"/>
        <end position="77"/>
    </location>
</feature>
<keyword evidence="3" id="KW-0732">Signal</keyword>
<feature type="compositionally biased region" description="Basic residues" evidence="1">
    <location>
        <begin position="358"/>
        <end position="370"/>
    </location>
</feature>
<feature type="chain" id="PRO_5017430765" evidence="3">
    <location>
        <begin position="39"/>
        <end position="370"/>
    </location>
</feature>
<evidence type="ECO:0000256" key="3">
    <source>
        <dbReference type="SAM" id="SignalP"/>
    </source>
</evidence>
<feature type="compositionally biased region" description="Polar residues" evidence="1">
    <location>
        <begin position="112"/>
        <end position="147"/>
    </location>
</feature>
<proteinExistence type="predicted"/>
<accession>A0A3B3SMQ0</accession>
<keyword evidence="2" id="KW-0472">Membrane</keyword>
<feature type="signal peptide" evidence="3">
    <location>
        <begin position="1"/>
        <end position="38"/>
    </location>
</feature>
<feature type="compositionally biased region" description="Low complexity" evidence="1">
    <location>
        <begin position="44"/>
        <end position="69"/>
    </location>
</feature>
<feature type="region of interest" description="Disordered" evidence="1">
    <location>
        <begin position="89"/>
        <end position="195"/>
    </location>
</feature>
<sequence length="370" mass="39529">MGLSQGTKMRSAHRCSEMTISAMLILVITIVSLSQASSQNQALQSNTEGYQSSITSSSRSTKVSTESPSTDSQSAFTNVIPSTPQKLTHNAAVTGSSSISASQTSGSTISVPSSTNQTVASTSPNSTPTDHGNRPTNASEGFTTINQTSTSTSLDSTSAPMNHSSKPTDGNKTFTTTERPISTTSSSLTTGSSPPCATQSLKSGLTYEEMIITTIISTVLGLIVLTMAAYIISICQQKKHLFIHRPLYNNAEEMGDRFSTPDDTLVISGGLYDGPQTFEYEEFPAQMSRLQLDFFNEDSGQRSNHTDGVKRNRLTAGTNKKGAELGISKRFPGAWDRAGKGAVRQSEKRPQISAVPGRSHHRLRSPVRSS</sequence>
<dbReference type="Ensembl" id="ENSPKIT00000012428.1">
    <property type="protein sequence ID" value="ENSPKIP00000031580.1"/>
    <property type="gene ID" value="ENSPKIG00000012010.1"/>
</dbReference>
<feature type="region of interest" description="Disordered" evidence="1">
    <location>
        <begin position="298"/>
        <end position="370"/>
    </location>
</feature>
<keyword evidence="2" id="KW-0812">Transmembrane</keyword>
<protein>
    <submittedName>
        <fullName evidence="4">Uncharacterized protein</fullName>
    </submittedName>
</protein>
<organism evidence="4 5">
    <name type="scientific">Paramormyrops kingsleyae</name>
    <dbReference type="NCBI Taxonomy" id="1676925"/>
    <lineage>
        <taxon>Eukaryota</taxon>
        <taxon>Metazoa</taxon>
        <taxon>Chordata</taxon>
        <taxon>Craniata</taxon>
        <taxon>Vertebrata</taxon>
        <taxon>Euteleostomi</taxon>
        <taxon>Actinopterygii</taxon>
        <taxon>Neopterygii</taxon>
        <taxon>Teleostei</taxon>
        <taxon>Osteoglossocephala</taxon>
        <taxon>Osteoglossomorpha</taxon>
        <taxon>Osteoglossiformes</taxon>
        <taxon>Mormyridae</taxon>
        <taxon>Paramormyrops</taxon>
    </lineage>
</organism>
<evidence type="ECO:0000256" key="2">
    <source>
        <dbReference type="SAM" id="Phobius"/>
    </source>
</evidence>
<reference evidence="4" key="2">
    <citation type="submission" date="2025-09" db="UniProtKB">
        <authorList>
            <consortium name="Ensembl"/>
        </authorList>
    </citation>
    <scope>IDENTIFICATION</scope>
</reference>
<evidence type="ECO:0000313" key="4">
    <source>
        <dbReference type="Ensembl" id="ENSPKIP00000031580.1"/>
    </source>
</evidence>
<keyword evidence="2" id="KW-1133">Transmembrane helix</keyword>
<dbReference type="AlphaFoldDB" id="A0A3B3SMQ0"/>
<evidence type="ECO:0000313" key="5">
    <source>
        <dbReference type="Proteomes" id="UP000261540"/>
    </source>
</evidence>
<reference evidence="4" key="1">
    <citation type="submission" date="2025-08" db="UniProtKB">
        <authorList>
            <consortium name="Ensembl"/>
        </authorList>
    </citation>
    <scope>IDENTIFICATION</scope>
</reference>
<feature type="compositionally biased region" description="Low complexity" evidence="1">
    <location>
        <begin position="91"/>
        <end position="111"/>
    </location>
</feature>
<dbReference type="STRING" id="1676925.ENSPKIP00000031580"/>